<name>A0A9R1DHK0_WHEAT</name>
<feature type="non-terminal residue" evidence="2">
    <location>
        <position position="90"/>
    </location>
</feature>
<dbReference type="EMBL" id="CM022212">
    <property type="protein sequence ID" value="KAF6992071.1"/>
    <property type="molecule type" value="Genomic_DNA"/>
</dbReference>
<dbReference type="Proteomes" id="UP000815260">
    <property type="component" value="Chromosome 1B"/>
</dbReference>
<feature type="region of interest" description="Disordered" evidence="1">
    <location>
        <begin position="19"/>
        <end position="90"/>
    </location>
</feature>
<evidence type="ECO:0000313" key="2">
    <source>
        <dbReference type="EMBL" id="KAF6992071.1"/>
    </source>
</evidence>
<organism evidence="2">
    <name type="scientific">Triticum aestivum</name>
    <name type="common">Wheat</name>
    <dbReference type="NCBI Taxonomy" id="4565"/>
    <lineage>
        <taxon>Eukaryota</taxon>
        <taxon>Viridiplantae</taxon>
        <taxon>Streptophyta</taxon>
        <taxon>Embryophyta</taxon>
        <taxon>Tracheophyta</taxon>
        <taxon>Spermatophyta</taxon>
        <taxon>Magnoliopsida</taxon>
        <taxon>Liliopsida</taxon>
        <taxon>Poales</taxon>
        <taxon>Poaceae</taxon>
        <taxon>BOP clade</taxon>
        <taxon>Pooideae</taxon>
        <taxon>Triticodae</taxon>
        <taxon>Triticeae</taxon>
        <taxon>Triticinae</taxon>
        <taxon>Triticum</taxon>
    </lineage>
</organism>
<reference evidence="2" key="2">
    <citation type="submission" date="2020-03" db="EMBL/GenBank/DDBJ databases">
        <title>The second near-complete assembly of the hexaploid bread wheat (Triticum aestivum) genome.</title>
        <authorList>
            <person name="Zimin A.V."/>
            <person name="Puiu D."/>
            <person name="Shumante A."/>
            <person name="Alonge M."/>
            <person name="Salzberg S.L."/>
        </authorList>
    </citation>
    <scope>NUCLEOTIDE SEQUENCE</scope>
    <source>
        <tissue evidence="2">Leaf</tissue>
    </source>
</reference>
<comment type="caution">
    <text evidence="2">The sequence shown here is derived from an EMBL/GenBank/DDBJ whole genome shotgun (WGS) entry which is preliminary data.</text>
</comment>
<sequence>VFRVVVSEHLPELRLGVEQEGQQDVRGGARLLRRERPQPLGEGGQRHGGHQVRRGGAPPLPDPRRRRQQHQAWPHPLPQVQEPRILDLVK</sequence>
<gene>
    <name evidence="2" type="ORF">CFC21_009097</name>
</gene>
<protein>
    <submittedName>
        <fullName evidence="2">Uncharacterized protein</fullName>
    </submittedName>
</protein>
<feature type="non-terminal residue" evidence="2">
    <location>
        <position position="1"/>
    </location>
</feature>
<reference evidence="2" key="1">
    <citation type="journal article" date="2017" name="Gigascience">
        <title>The first near-complete assembly of the hexaploid bread wheat genome, Triticum aestivum.</title>
        <authorList>
            <person name="Zimin A.V."/>
            <person name="Puiu D."/>
            <person name="Hall R."/>
            <person name="Kingan S."/>
            <person name="Clavijo B.J."/>
            <person name="Salzberg S.L."/>
        </authorList>
    </citation>
    <scope>NUCLEOTIDE SEQUENCE</scope>
    <source>
        <tissue evidence="2">Leaf</tissue>
    </source>
</reference>
<dbReference type="AlphaFoldDB" id="A0A9R1DHK0"/>
<evidence type="ECO:0000256" key="1">
    <source>
        <dbReference type="SAM" id="MobiDB-lite"/>
    </source>
</evidence>
<proteinExistence type="predicted"/>
<accession>A0A9R1DHK0</accession>